<dbReference type="GO" id="GO:0001181">
    <property type="term" value="F:RNA polymerase I general transcription initiation factor activity"/>
    <property type="evidence" value="ECO:0007669"/>
    <property type="project" value="InterPro"/>
</dbReference>
<protein>
    <submittedName>
        <fullName evidence="2">Ovule protein</fullName>
    </submittedName>
</protein>
<dbReference type="WBParaSite" id="Hba_05779">
    <property type="protein sequence ID" value="Hba_05779"/>
    <property type="gene ID" value="Hba_05779"/>
</dbReference>
<accession>A0A1I7WKW8</accession>
<evidence type="ECO:0000313" key="1">
    <source>
        <dbReference type="Proteomes" id="UP000095283"/>
    </source>
</evidence>
<dbReference type="GO" id="GO:0006361">
    <property type="term" value="P:transcription initiation at RNA polymerase I promoter"/>
    <property type="evidence" value="ECO:0007669"/>
    <property type="project" value="InterPro"/>
</dbReference>
<sequence>MAHRIISHILRCFPILMQISLVFHCDYILMGYFRSNKTLLGTLQRNFPHSSHDIHRFMDYIRNIIQITEYACKIRQEIWALIIDQMVICDVSIYCKLPYDYLSNSFLYFILEHGLPEFSLW</sequence>
<reference evidence="2" key="1">
    <citation type="submission" date="2016-11" db="UniProtKB">
        <authorList>
            <consortium name="WormBaseParasite"/>
        </authorList>
    </citation>
    <scope>IDENTIFICATION</scope>
</reference>
<evidence type="ECO:0000313" key="2">
    <source>
        <dbReference type="WBParaSite" id="Hba_05779"/>
    </source>
</evidence>
<dbReference type="Pfam" id="PF05327">
    <property type="entry name" value="RRN3"/>
    <property type="match status" value="1"/>
</dbReference>
<proteinExistence type="predicted"/>
<dbReference type="InterPro" id="IPR007991">
    <property type="entry name" value="RNA_pol_I_trans_ini_fac_RRN3"/>
</dbReference>
<dbReference type="Proteomes" id="UP000095283">
    <property type="component" value="Unplaced"/>
</dbReference>
<dbReference type="AlphaFoldDB" id="A0A1I7WKW8"/>
<name>A0A1I7WKW8_HETBA</name>
<organism evidence="1 2">
    <name type="scientific">Heterorhabditis bacteriophora</name>
    <name type="common">Entomopathogenic nematode worm</name>
    <dbReference type="NCBI Taxonomy" id="37862"/>
    <lineage>
        <taxon>Eukaryota</taxon>
        <taxon>Metazoa</taxon>
        <taxon>Ecdysozoa</taxon>
        <taxon>Nematoda</taxon>
        <taxon>Chromadorea</taxon>
        <taxon>Rhabditida</taxon>
        <taxon>Rhabditina</taxon>
        <taxon>Rhabditomorpha</taxon>
        <taxon>Strongyloidea</taxon>
        <taxon>Heterorhabditidae</taxon>
        <taxon>Heterorhabditis</taxon>
    </lineage>
</organism>
<keyword evidence="1" id="KW-1185">Reference proteome</keyword>